<dbReference type="PANTHER" id="PTHR23235">
    <property type="entry name" value="KRUEPPEL-LIKE TRANSCRIPTION FACTOR"/>
    <property type="match status" value="1"/>
</dbReference>
<protein>
    <recommendedName>
        <fullName evidence="13">C2H2-type domain-containing protein</fullName>
    </recommendedName>
</protein>
<dbReference type="PANTHER" id="PTHR23235:SF120">
    <property type="entry name" value="KRUPPEL-LIKE FACTOR 15"/>
    <property type="match status" value="1"/>
</dbReference>
<evidence type="ECO:0000256" key="9">
    <source>
        <dbReference type="ARBA" id="ARBA00023163"/>
    </source>
</evidence>
<keyword evidence="10" id="KW-0539">Nucleus</keyword>
<feature type="domain" description="C2H2-type" evidence="13">
    <location>
        <begin position="160"/>
        <end position="187"/>
    </location>
</feature>
<reference evidence="15" key="1">
    <citation type="journal article" date="2017" name="PLoS ONE">
        <title>The Agassiz's desert tortoise genome provides a resource for the conservation of a threatened species.</title>
        <authorList>
            <person name="Tollis M."/>
            <person name="DeNardo D.F."/>
            <person name="Cornelius J.A."/>
            <person name="Dolby G.A."/>
            <person name="Edwards T."/>
            <person name="Henen B.T."/>
            <person name="Karl A.E."/>
            <person name="Murphy R.W."/>
            <person name="Kusumi K."/>
        </authorList>
    </citation>
    <scope>NUCLEOTIDE SEQUENCE [LARGE SCALE GENOMIC DNA]</scope>
</reference>
<name>A0A452I6M6_9SAUR</name>
<feature type="domain" description="C2H2-type" evidence="13">
    <location>
        <begin position="103"/>
        <end position="130"/>
    </location>
</feature>
<dbReference type="Proteomes" id="UP000291020">
    <property type="component" value="Unassembled WGS sequence"/>
</dbReference>
<accession>A0A452I6M6</accession>
<keyword evidence="15" id="KW-1185">Reference proteome</keyword>
<sequence length="274" mass="29885">SGRVPAPKTDNPSALLAIRRHNHRGPFYPDNLLILLLLAGVGTASKAEPHGMSPSVCVPGNHQRNPPRRRRIKHTCSEPGFINLLGILEPPRPAARRPADKPFRCTECEKSFGQSSVLIEHMRIHTGERPFVCGQECGKRFSLSSNLIKHERTHTGEKPFACGECSKRFKKKTHLVSHHRTHTGERPYECTILILGLQTLPVALVTAPAVSPSPSPGLCVDEAWPERESPCHHNPCSNTEPQAGASNPPTSSSSSPHPCAGARRGPGVRDQLLL</sequence>
<dbReference type="InterPro" id="IPR013087">
    <property type="entry name" value="Znf_C2H2_type"/>
</dbReference>
<comment type="similarity">
    <text evidence="2">Belongs to the krueppel C2H2-type zinc-finger protein family.</text>
</comment>
<proteinExistence type="inferred from homology"/>
<feature type="compositionally biased region" description="Polar residues" evidence="12">
    <location>
        <begin position="235"/>
        <end position="245"/>
    </location>
</feature>
<evidence type="ECO:0000256" key="10">
    <source>
        <dbReference type="ARBA" id="ARBA00023242"/>
    </source>
</evidence>
<dbReference type="Gene3D" id="3.30.160.60">
    <property type="entry name" value="Classic Zinc Finger"/>
    <property type="match status" value="3"/>
</dbReference>
<dbReference type="InterPro" id="IPR036236">
    <property type="entry name" value="Znf_C2H2_sf"/>
</dbReference>
<dbReference type="GO" id="GO:0005634">
    <property type="term" value="C:nucleus"/>
    <property type="evidence" value="ECO:0007669"/>
    <property type="project" value="UniProtKB-SubCell"/>
</dbReference>
<organism evidence="14 15">
    <name type="scientific">Gopherus agassizii</name>
    <name type="common">Agassiz's desert tortoise</name>
    <dbReference type="NCBI Taxonomy" id="38772"/>
    <lineage>
        <taxon>Eukaryota</taxon>
        <taxon>Metazoa</taxon>
        <taxon>Chordata</taxon>
        <taxon>Craniata</taxon>
        <taxon>Vertebrata</taxon>
        <taxon>Euteleostomi</taxon>
        <taxon>Archelosauria</taxon>
        <taxon>Testudinata</taxon>
        <taxon>Testudines</taxon>
        <taxon>Cryptodira</taxon>
        <taxon>Durocryptodira</taxon>
        <taxon>Testudinoidea</taxon>
        <taxon>Testudinidae</taxon>
        <taxon>Gopherus</taxon>
    </lineage>
</organism>
<feature type="domain" description="C2H2-type" evidence="13">
    <location>
        <begin position="131"/>
        <end position="159"/>
    </location>
</feature>
<evidence type="ECO:0000313" key="15">
    <source>
        <dbReference type="Proteomes" id="UP000291020"/>
    </source>
</evidence>
<keyword evidence="5 11" id="KW-0863">Zinc-finger</keyword>
<dbReference type="FunFam" id="3.30.160.60:FF:002716">
    <property type="entry name" value="Zinc finger protein 212"/>
    <property type="match status" value="1"/>
</dbReference>
<evidence type="ECO:0000313" key="14">
    <source>
        <dbReference type="Ensembl" id="ENSGAGP00000023220.1"/>
    </source>
</evidence>
<evidence type="ECO:0000256" key="6">
    <source>
        <dbReference type="ARBA" id="ARBA00022833"/>
    </source>
</evidence>
<evidence type="ECO:0000256" key="12">
    <source>
        <dbReference type="SAM" id="MobiDB-lite"/>
    </source>
</evidence>
<dbReference type="AlphaFoldDB" id="A0A452I6M6"/>
<dbReference type="GO" id="GO:0008270">
    <property type="term" value="F:zinc ion binding"/>
    <property type="evidence" value="ECO:0007669"/>
    <property type="project" value="UniProtKB-KW"/>
</dbReference>
<keyword evidence="7" id="KW-0805">Transcription regulation</keyword>
<keyword evidence="6" id="KW-0862">Zinc</keyword>
<dbReference type="STRING" id="38772.ENSGAGP00000023220"/>
<keyword evidence="9" id="KW-0804">Transcription</keyword>
<feature type="compositionally biased region" description="Low complexity" evidence="12">
    <location>
        <begin position="246"/>
        <end position="258"/>
    </location>
</feature>
<reference evidence="14" key="3">
    <citation type="submission" date="2025-09" db="UniProtKB">
        <authorList>
            <consortium name="Ensembl"/>
        </authorList>
    </citation>
    <scope>IDENTIFICATION</scope>
</reference>
<evidence type="ECO:0000256" key="7">
    <source>
        <dbReference type="ARBA" id="ARBA00023015"/>
    </source>
</evidence>
<dbReference type="GO" id="GO:0000978">
    <property type="term" value="F:RNA polymerase II cis-regulatory region sequence-specific DNA binding"/>
    <property type="evidence" value="ECO:0007669"/>
    <property type="project" value="TreeGrafter"/>
</dbReference>
<reference evidence="14" key="2">
    <citation type="submission" date="2025-08" db="UniProtKB">
        <authorList>
            <consortium name="Ensembl"/>
        </authorList>
    </citation>
    <scope>IDENTIFICATION</scope>
</reference>
<dbReference type="PROSITE" id="PS50157">
    <property type="entry name" value="ZINC_FINGER_C2H2_2"/>
    <property type="match status" value="3"/>
</dbReference>
<evidence type="ECO:0000256" key="2">
    <source>
        <dbReference type="ARBA" id="ARBA00006991"/>
    </source>
</evidence>
<evidence type="ECO:0000259" key="13">
    <source>
        <dbReference type="PROSITE" id="PS50157"/>
    </source>
</evidence>
<evidence type="ECO:0000256" key="4">
    <source>
        <dbReference type="ARBA" id="ARBA00022737"/>
    </source>
</evidence>
<keyword evidence="3" id="KW-0479">Metal-binding</keyword>
<dbReference type="FunFam" id="3.30.160.60:FF:000212">
    <property type="entry name" value="zinc finger protein 382 isoform X2"/>
    <property type="match status" value="1"/>
</dbReference>
<dbReference type="Pfam" id="PF00096">
    <property type="entry name" value="zf-C2H2"/>
    <property type="match status" value="3"/>
</dbReference>
<evidence type="ECO:0000256" key="8">
    <source>
        <dbReference type="ARBA" id="ARBA00023125"/>
    </source>
</evidence>
<dbReference type="PROSITE" id="PS00028">
    <property type="entry name" value="ZINC_FINGER_C2H2_1"/>
    <property type="match status" value="3"/>
</dbReference>
<dbReference type="SUPFAM" id="SSF57667">
    <property type="entry name" value="beta-beta-alpha zinc fingers"/>
    <property type="match status" value="2"/>
</dbReference>
<evidence type="ECO:0000256" key="11">
    <source>
        <dbReference type="PROSITE-ProRule" id="PRU00042"/>
    </source>
</evidence>
<evidence type="ECO:0000256" key="1">
    <source>
        <dbReference type="ARBA" id="ARBA00004123"/>
    </source>
</evidence>
<comment type="subcellular location">
    <subcellularLocation>
        <location evidence="1">Nucleus</location>
    </subcellularLocation>
</comment>
<keyword evidence="8" id="KW-0238">DNA-binding</keyword>
<keyword evidence="4" id="KW-0677">Repeat</keyword>
<dbReference type="SMART" id="SM00355">
    <property type="entry name" value="ZnF_C2H2"/>
    <property type="match status" value="3"/>
</dbReference>
<evidence type="ECO:0000256" key="3">
    <source>
        <dbReference type="ARBA" id="ARBA00022723"/>
    </source>
</evidence>
<dbReference type="FunFam" id="3.30.160.60:FF:001177">
    <property type="entry name" value="Zinc finger protein 33A"/>
    <property type="match status" value="1"/>
</dbReference>
<feature type="region of interest" description="Disordered" evidence="12">
    <location>
        <begin position="230"/>
        <end position="274"/>
    </location>
</feature>
<feature type="region of interest" description="Disordered" evidence="12">
    <location>
        <begin position="49"/>
        <end position="70"/>
    </location>
</feature>
<dbReference type="GO" id="GO:0000981">
    <property type="term" value="F:DNA-binding transcription factor activity, RNA polymerase II-specific"/>
    <property type="evidence" value="ECO:0007669"/>
    <property type="project" value="TreeGrafter"/>
</dbReference>
<dbReference type="Ensembl" id="ENSGAGT00000026455.1">
    <property type="protein sequence ID" value="ENSGAGP00000023220.1"/>
    <property type="gene ID" value="ENSGAGG00000017024.1"/>
</dbReference>
<evidence type="ECO:0000256" key="5">
    <source>
        <dbReference type="ARBA" id="ARBA00022771"/>
    </source>
</evidence>